<dbReference type="Pfam" id="PF17667">
    <property type="entry name" value="Pkinase_fungal"/>
    <property type="match status" value="1"/>
</dbReference>
<keyword evidence="3" id="KW-1185">Reference proteome</keyword>
<proteinExistence type="predicted"/>
<reference evidence="2 3" key="1">
    <citation type="submission" date="2019-04" db="EMBL/GenBank/DDBJ databases">
        <title>Comparative genomics and transcriptomics to analyze fruiting body development in filamentous ascomycetes.</title>
        <authorList>
            <consortium name="DOE Joint Genome Institute"/>
            <person name="Lutkenhaus R."/>
            <person name="Traeger S."/>
            <person name="Breuer J."/>
            <person name="Kuo A."/>
            <person name="Lipzen A."/>
            <person name="Pangilinan J."/>
            <person name="Dilworth D."/>
            <person name="Sandor L."/>
            <person name="Poggeler S."/>
            <person name="Barry K."/>
            <person name="Grigoriev I.V."/>
            <person name="Nowrousian M."/>
        </authorList>
    </citation>
    <scope>NUCLEOTIDE SEQUENCE [LARGE SCALE GENOMIC DNA]</scope>
    <source>
        <strain evidence="2 3">CBS 389.68</strain>
    </source>
</reference>
<sequence>MLNHEILHRDVSVINIMISSSSTGGYLIDLDFVVLLSRQSASSAPHRTGMSEFIGINVPEGPASRPRELFLRSHLDVHTLPGPSRRLIRTTRVHQPCQLVVHGLIQ</sequence>
<evidence type="ECO:0000313" key="2">
    <source>
        <dbReference type="EMBL" id="TGZ76815.1"/>
    </source>
</evidence>
<organism evidence="2 3">
    <name type="scientific">Ascodesmis nigricans</name>
    <dbReference type="NCBI Taxonomy" id="341454"/>
    <lineage>
        <taxon>Eukaryota</taxon>
        <taxon>Fungi</taxon>
        <taxon>Dikarya</taxon>
        <taxon>Ascomycota</taxon>
        <taxon>Pezizomycotina</taxon>
        <taxon>Pezizomycetes</taxon>
        <taxon>Pezizales</taxon>
        <taxon>Ascodesmidaceae</taxon>
        <taxon>Ascodesmis</taxon>
    </lineage>
</organism>
<dbReference type="AlphaFoldDB" id="A0A4S2MJ80"/>
<feature type="domain" description="Fungal-type protein kinase" evidence="1">
    <location>
        <begin position="3"/>
        <end position="60"/>
    </location>
</feature>
<gene>
    <name evidence="2" type="ORF">EX30DRAFT_389291</name>
</gene>
<accession>A0A4S2MJ80</accession>
<evidence type="ECO:0000313" key="3">
    <source>
        <dbReference type="Proteomes" id="UP000298138"/>
    </source>
</evidence>
<protein>
    <recommendedName>
        <fullName evidence="1">Fungal-type protein kinase domain-containing protein</fullName>
    </recommendedName>
</protein>
<dbReference type="OrthoDB" id="5584477at2759"/>
<evidence type="ECO:0000259" key="1">
    <source>
        <dbReference type="Pfam" id="PF17667"/>
    </source>
</evidence>
<dbReference type="Proteomes" id="UP000298138">
    <property type="component" value="Unassembled WGS sequence"/>
</dbReference>
<dbReference type="InterPro" id="IPR040976">
    <property type="entry name" value="Pkinase_fungal"/>
</dbReference>
<dbReference type="EMBL" id="ML220166">
    <property type="protein sequence ID" value="TGZ76815.1"/>
    <property type="molecule type" value="Genomic_DNA"/>
</dbReference>
<dbReference type="InParanoid" id="A0A4S2MJ80"/>
<name>A0A4S2MJ80_9PEZI</name>